<evidence type="ECO:0000313" key="3">
    <source>
        <dbReference type="Proteomes" id="UP000078551"/>
    </source>
</evidence>
<protein>
    <submittedName>
        <fullName evidence="2">Uncharacterized protein</fullName>
    </submittedName>
</protein>
<organism evidence="2 4">
    <name type="scientific">Rhizobium phaseoli</name>
    <dbReference type="NCBI Taxonomy" id="396"/>
    <lineage>
        <taxon>Bacteria</taxon>
        <taxon>Pseudomonadati</taxon>
        <taxon>Pseudomonadota</taxon>
        <taxon>Alphaproteobacteria</taxon>
        <taxon>Hyphomicrobiales</taxon>
        <taxon>Rhizobiaceae</taxon>
        <taxon>Rhizobium/Agrobacterium group</taxon>
        <taxon>Rhizobium</taxon>
    </lineage>
</organism>
<gene>
    <name evidence="1" type="ORF">AMC81_CH01826</name>
    <name evidence="2" type="ORF">HER27_010190</name>
</gene>
<reference evidence="2 4" key="2">
    <citation type="submission" date="2020-11" db="EMBL/GenBank/DDBJ databases">
        <title>Indigenous Rhizobia Nodulating Common beans in Western Kenya.</title>
        <authorList>
            <person name="Wekesa C.S."/>
            <person name="Oelmueller R."/>
            <person name="Furch A.C."/>
        </authorList>
    </citation>
    <scope>NUCLEOTIDE SEQUENCE [LARGE SCALE GENOMIC DNA]</scope>
    <source>
        <strain evidence="4">BS3</strain>
        <strain evidence="2">S3</strain>
    </source>
</reference>
<reference evidence="1 3" key="1">
    <citation type="submission" date="2015-11" db="EMBL/GenBank/DDBJ databases">
        <title>The limits of bacterial species coexistence and the symbiotic plasmid transference in sympatric Rhizobium populations.</title>
        <authorList>
            <person name="Perez-Carrascal O.M."/>
            <person name="VanInsberghe D."/>
            <person name="Juarez S."/>
            <person name="Polz M.F."/>
            <person name="Vinuesa P."/>
            <person name="Gonzalez V."/>
        </authorList>
    </citation>
    <scope>NUCLEOTIDE SEQUENCE [LARGE SCALE GENOMIC DNA]</scope>
    <source>
        <strain evidence="1 3">N771</strain>
    </source>
</reference>
<dbReference type="EMBL" id="CP064931">
    <property type="protein sequence ID" value="QPK10875.1"/>
    <property type="molecule type" value="Genomic_DNA"/>
</dbReference>
<dbReference type="Proteomes" id="UP000078551">
    <property type="component" value="Chromosome"/>
</dbReference>
<dbReference type="STRING" id="396.AMC85_CH01891"/>
<dbReference type="Proteomes" id="UP000540266">
    <property type="component" value="Chromosome"/>
</dbReference>
<evidence type="ECO:0000313" key="1">
    <source>
        <dbReference type="EMBL" id="ANL84609.1"/>
    </source>
</evidence>
<accession>A0A192T9G7</accession>
<evidence type="ECO:0000313" key="4">
    <source>
        <dbReference type="Proteomes" id="UP000540266"/>
    </source>
</evidence>
<dbReference type="EMBL" id="CP013568">
    <property type="protein sequence ID" value="ANL84609.1"/>
    <property type="molecule type" value="Genomic_DNA"/>
</dbReference>
<evidence type="ECO:0000313" key="2">
    <source>
        <dbReference type="EMBL" id="QPK10875.1"/>
    </source>
</evidence>
<dbReference type="AlphaFoldDB" id="A0A192T9G7"/>
<sequence length="89" mass="10356">MKHRRGIGLAPPDHHAVEIDTVTLTTLPQWYVIYARCRACQRQTLIERRDVARRGSRDLSLAELAKRLKCRRCGNRSGNLLFLEMQPRD</sequence>
<keyword evidence="3" id="KW-1185">Reference proteome</keyword>
<name>A0A192T9G7_9HYPH</name>
<proteinExistence type="predicted"/>
<dbReference type="GeneID" id="45957203"/>
<dbReference type="RefSeq" id="WP_010012218.1">
    <property type="nucleotide sequence ID" value="NZ_CP013532.1"/>
</dbReference>